<evidence type="ECO:0000256" key="1">
    <source>
        <dbReference type="SAM" id="SignalP"/>
    </source>
</evidence>
<evidence type="ECO:0000313" key="2">
    <source>
        <dbReference type="EMBL" id="KAK1288774.1"/>
    </source>
</evidence>
<dbReference type="PANTHER" id="PTHR33116:SF75">
    <property type="entry name" value="RIBONUCLEASE H PROTEIN"/>
    <property type="match status" value="1"/>
</dbReference>
<sequence length="259" mass="29583">MLLSFGGRLTLLQAVLSNLPVFLLSIFKAPEGILQKLDGIRRRFLWSGANGEGRKAHMVRWDLALLSKWRWRWLSNRGLLWCRLLEARFGCGDSSNRFPTVSARVSFTWRNILSFTEGFMDAIRWKVGDGRSTSFWHDVWLGDCTLKERFPGLYRLSRDRDGTVASFWCHGVSNGVWDVRLRRNPAGDEARFLTDLDSKVKDDIVELVAGRVRDFDWPDPLRALERCRTGCRKVIPEGVLLRGGGVGEGRVGVFRELIA</sequence>
<name>A0AAV9CJE1_ACOCL</name>
<keyword evidence="1" id="KW-0732">Signal</keyword>
<dbReference type="AlphaFoldDB" id="A0AAV9CJE1"/>
<protein>
    <submittedName>
        <fullName evidence="2">Uncharacterized protein</fullName>
    </submittedName>
</protein>
<gene>
    <name evidence="2" type="ORF">QJS10_CPB19g00248</name>
</gene>
<evidence type="ECO:0000313" key="3">
    <source>
        <dbReference type="Proteomes" id="UP001180020"/>
    </source>
</evidence>
<feature type="signal peptide" evidence="1">
    <location>
        <begin position="1"/>
        <end position="17"/>
    </location>
</feature>
<reference evidence="2" key="1">
    <citation type="journal article" date="2023" name="Nat. Commun.">
        <title>Diploid and tetraploid genomes of Acorus and the evolution of monocots.</title>
        <authorList>
            <person name="Ma L."/>
            <person name="Liu K.W."/>
            <person name="Li Z."/>
            <person name="Hsiao Y.Y."/>
            <person name="Qi Y."/>
            <person name="Fu T."/>
            <person name="Tang G.D."/>
            <person name="Zhang D."/>
            <person name="Sun W.H."/>
            <person name="Liu D.K."/>
            <person name="Li Y."/>
            <person name="Chen G.Z."/>
            <person name="Liu X.D."/>
            <person name="Liao X.Y."/>
            <person name="Jiang Y.T."/>
            <person name="Yu X."/>
            <person name="Hao Y."/>
            <person name="Huang J."/>
            <person name="Zhao X.W."/>
            <person name="Ke S."/>
            <person name="Chen Y.Y."/>
            <person name="Wu W.L."/>
            <person name="Hsu J.L."/>
            <person name="Lin Y.F."/>
            <person name="Huang M.D."/>
            <person name="Li C.Y."/>
            <person name="Huang L."/>
            <person name="Wang Z.W."/>
            <person name="Zhao X."/>
            <person name="Zhong W.Y."/>
            <person name="Peng D.H."/>
            <person name="Ahmad S."/>
            <person name="Lan S."/>
            <person name="Zhang J.S."/>
            <person name="Tsai W.C."/>
            <person name="Van de Peer Y."/>
            <person name="Liu Z.J."/>
        </authorList>
    </citation>
    <scope>NUCLEOTIDE SEQUENCE</scope>
    <source>
        <strain evidence="2">CP</strain>
    </source>
</reference>
<dbReference type="PANTHER" id="PTHR33116">
    <property type="entry name" value="REVERSE TRANSCRIPTASE ZINC-BINDING DOMAIN-CONTAINING PROTEIN-RELATED-RELATED"/>
    <property type="match status" value="1"/>
</dbReference>
<comment type="caution">
    <text evidence="2">The sequence shown here is derived from an EMBL/GenBank/DDBJ whole genome shotgun (WGS) entry which is preliminary data.</text>
</comment>
<organism evidence="2 3">
    <name type="scientific">Acorus calamus</name>
    <name type="common">Sweet flag</name>
    <dbReference type="NCBI Taxonomy" id="4465"/>
    <lineage>
        <taxon>Eukaryota</taxon>
        <taxon>Viridiplantae</taxon>
        <taxon>Streptophyta</taxon>
        <taxon>Embryophyta</taxon>
        <taxon>Tracheophyta</taxon>
        <taxon>Spermatophyta</taxon>
        <taxon>Magnoliopsida</taxon>
        <taxon>Liliopsida</taxon>
        <taxon>Acoraceae</taxon>
        <taxon>Acorus</taxon>
    </lineage>
</organism>
<proteinExistence type="predicted"/>
<dbReference type="EMBL" id="JAUJYO010000019">
    <property type="protein sequence ID" value="KAK1288774.1"/>
    <property type="molecule type" value="Genomic_DNA"/>
</dbReference>
<feature type="chain" id="PRO_5043451624" evidence="1">
    <location>
        <begin position="18"/>
        <end position="259"/>
    </location>
</feature>
<reference evidence="2" key="2">
    <citation type="submission" date="2023-06" db="EMBL/GenBank/DDBJ databases">
        <authorList>
            <person name="Ma L."/>
            <person name="Liu K.-W."/>
            <person name="Li Z."/>
            <person name="Hsiao Y.-Y."/>
            <person name="Qi Y."/>
            <person name="Fu T."/>
            <person name="Tang G."/>
            <person name="Zhang D."/>
            <person name="Sun W.-H."/>
            <person name="Liu D.-K."/>
            <person name="Li Y."/>
            <person name="Chen G.-Z."/>
            <person name="Liu X.-D."/>
            <person name="Liao X.-Y."/>
            <person name="Jiang Y.-T."/>
            <person name="Yu X."/>
            <person name="Hao Y."/>
            <person name="Huang J."/>
            <person name="Zhao X.-W."/>
            <person name="Ke S."/>
            <person name="Chen Y.-Y."/>
            <person name="Wu W.-L."/>
            <person name="Hsu J.-L."/>
            <person name="Lin Y.-F."/>
            <person name="Huang M.-D."/>
            <person name="Li C.-Y."/>
            <person name="Huang L."/>
            <person name="Wang Z.-W."/>
            <person name="Zhao X."/>
            <person name="Zhong W.-Y."/>
            <person name="Peng D.-H."/>
            <person name="Ahmad S."/>
            <person name="Lan S."/>
            <person name="Zhang J.-S."/>
            <person name="Tsai W.-C."/>
            <person name="Van De Peer Y."/>
            <person name="Liu Z.-J."/>
        </authorList>
    </citation>
    <scope>NUCLEOTIDE SEQUENCE</scope>
    <source>
        <strain evidence="2">CP</strain>
        <tissue evidence="2">Leaves</tissue>
    </source>
</reference>
<dbReference type="Proteomes" id="UP001180020">
    <property type="component" value="Unassembled WGS sequence"/>
</dbReference>
<keyword evidence="3" id="KW-1185">Reference proteome</keyword>
<accession>A0AAV9CJE1</accession>